<feature type="compositionally biased region" description="Basic and acidic residues" evidence="1">
    <location>
        <begin position="597"/>
        <end position="625"/>
    </location>
</feature>
<protein>
    <submittedName>
        <fullName evidence="2">Uncharacterized protein</fullName>
    </submittedName>
</protein>
<evidence type="ECO:0000313" key="3">
    <source>
        <dbReference type="Proteomes" id="UP000774326"/>
    </source>
</evidence>
<evidence type="ECO:0000256" key="1">
    <source>
        <dbReference type="SAM" id="MobiDB-lite"/>
    </source>
</evidence>
<gene>
    <name evidence="2" type="ORF">WICPIJ_001851</name>
</gene>
<dbReference type="InterPro" id="IPR021861">
    <property type="entry name" value="THO_THOC1"/>
</dbReference>
<feature type="region of interest" description="Disordered" evidence="1">
    <location>
        <begin position="1"/>
        <end position="25"/>
    </location>
</feature>
<comment type="caution">
    <text evidence="2">The sequence shown here is derived from an EMBL/GenBank/DDBJ whole genome shotgun (WGS) entry which is preliminary data.</text>
</comment>
<name>A0A9P8TQ71_WICPI</name>
<dbReference type="OrthoDB" id="4060917at2759"/>
<organism evidence="2 3">
    <name type="scientific">Wickerhamomyces pijperi</name>
    <name type="common">Yeast</name>
    <name type="synonym">Pichia pijperi</name>
    <dbReference type="NCBI Taxonomy" id="599730"/>
    <lineage>
        <taxon>Eukaryota</taxon>
        <taxon>Fungi</taxon>
        <taxon>Dikarya</taxon>
        <taxon>Ascomycota</taxon>
        <taxon>Saccharomycotina</taxon>
        <taxon>Saccharomycetes</taxon>
        <taxon>Phaffomycetales</taxon>
        <taxon>Wickerhamomycetaceae</taxon>
        <taxon>Wickerhamomyces</taxon>
    </lineage>
</organism>
<reference evidence="2" key="2">
    <citation type="submission" date="2021-01" db="EMBL/GenBank/DDBJ databases">
        <authorList>
            <person name="Schikora-Tamarit M.A."/>
        </authorList>
    </citation>
    <scope>NUCLEOTIDE SEQUENCE</scope>
    <source>
        <strain evidence="2">CBS2887</strain>
    </source>
</reference>
<dbReference type="EMBL" id="JAEUBG010000960">
    <property type="protein sequence ID" value="KAH3687166.1"/>
    <property type="molecule type" value="Genomic_DNA"/>
</dbReference>
<feature type="region of interest" description="Disordered" evidence="1">
    <location>
        <begin position="597"/>
        <end position="668"/>
    </location>
</feature>
<evidence type="ECO:0000313" key="2">
    <source>
        <dbReference type="EMBL" id="KAH3687166.1"/>
    </source>
</evidence>
<feature type="compositionally biased region" description="Basic and acidic residues" evidence="1">
    <location>
        <begin position="632"/>
        <end position="647"/>
    </location>
</feature>
<dbReference type="Pfam" id="PF11957">
    <property type="entry name" value="efThoc1"/>
    <property type="match status" value="1"/>
</dbReference>
<dbReference type="Proteomes" id="UP000774326">
    <property type="component" value="Unassembled WGS sequence"/>
</dbReference>
<reference evidence="2" key="1">
    <citation type="journal article" date="2021" name="Open Biol.">
        <title>Shared evolutionary footprints suggest mitochondrial oxidative damage underlies multiple complex I losses in fungi.</title>
        <authorList>
            <person name="Schikora-Tamarit M.A."/>
            <person name="Marcet-Houben M."/>
            <person name="Nosek J."/>
            <person name="Gabaldon T."/>
        </authorList>
    </citation>
    <scope>NUCLEOTIDE SEQUENCE</scope>
    <source>
        <strain evidence="2">CBS2887</strain>
    </source>
</reference>
<dbReference type="AlphaFoldDB" id="A0A9P8TQ71"/>
<sequence length="668" mass="78845">MRFQANEPNLFPYSIKPQPTQLSKTHSIMSDDEGLEDYSNWDYPKKFSAYIDTVIERNDYKLNPLIKKYGKDDIFHDFKEATMPDLNKVDEKERWANLEFASYETFSDMLIYADHEEQGEEEKTLIKIGLFLDFVIVLKEEGIAYYDIVVLLTAKIIKGLSTQMLLPFMDALFLRTEELKNLTKVEKLDVYAKAGTPLTWNTCKYYSKWLLMNVNYQIMKAANSLDNNMSLLVYELLRFTSDVFPPFSEVLINKSWEIKDTYADKLPEHTSSSELFNCYLLLQKLSRDPLCAEKEKLVEIRLEKLAHLVCRTETEENKKSPPKHYSNSKEIYECHGNSEEYSQTLKKYYQEKHFVPVLNISESNFLEKLRTDQFFRRSLMIQISILLTILSPRPHVVTAFSKGNTRNMLKFQLKGNSQKFANIRIHIQDVLKQTDKSFLFTLNQINDISERSWIMRKAEDFKFATDLYEALNIDDTFHEKFENIKKLPTRYFSKLGTKEITNHWRISVGLERLKKLEYDYDLKGITAQLEKLYAQTKENQETALLNTWKAYRMIRKSNLAKFKQIDQYTGLEGYFDAELKPKLTAERVILEEKQRAKDEELAKEREEQRRAKEEEQKRAEVRDAVNLRGKRKFEDENGSKSDNESRKRATPNNPPDRERETKNEVLEY</sequence>
<proteinExistence type="predicted"/>
<feature type="compositionally biased region" description="Basic and acidic residues" evidence="1">
    <location>
        <begin position="655"/>
        <end position="668"/>
    </location>
</feature>
<accession>A0A9P8TQ71</accession>
<keyword evidence="3" id="KW-1185">Reference proteome</keyword>